<dbReference type="AlphaFoldDB" id="A0A6J8DWW3"/>
<evidence type="ECO:0000256" key="10">
    <source>
        <dbReference type="SAM" id="SignalP"/>
    </source>
</evidence>
<keyword evidence="6 9" id="KW-1015">Disulfide bond</keyword>
<evidence type="ECO:0000256" key="1">
    <source>
        <dbReference type="ARBA" id="ARBA00004613"/>
    </source>
</evidence>
<name>A0A6J8DWW3_MYTCO</name>
<keyword evidence="4" id="KW-0483">Metalloprotease inhibitor</keyword>
<dbReference type="InterPro" id="IPR001820">
    <property type="entry name" value="TIMP"/>
</dbReference>
<dbReference type="SMART" id="SM00206">
    <property type="entry name" value="NTR"/>
    <property type="match status" value="1"/>
</dbReference>
<evidence type="ECO:0000256" key="5">
    <source>
        <dbReference type="ARBA" id="ARBA00022690"/>
    </source>
</evidence>
<dbReference type="GO" id="GO:0051045">
    <property type="term" value="P:negative regulation of membrane protein ectodomain proteolysis"/>
    <property type="evidence" value="ECO:0007669"/>
    <property type="project" value="TreeGrafter"/>
</dbReference>
<keyword evidence="5" id="KW-0646">Protease inhibitor</keyword>
<dbReference type="GO" id="GO:0005615">
    <property type="term" value="C:extracellular space"/>
    <property type="evidence" value="ECO:0007669"/>
    <property type="project" value="TreeGrafter"/>
</dbReference>
<reference evidence="12 13" key="1">
    <citation type="submission" date="2020-06" db="EMBL/GenBank/DDBJ databases">
        <authorList>
            <person name="Li R."/>
            <person name="Bekaert M."/>
        </authorList>
    </citation>
    <scope>NUCLEOTIDE SEQUENCE [LARGE SCALE GENOMIC DNA]</scope>
    <source>
        <strain evidence="13">wild</strain>
    </source>
</reference>
<keyword evidence="8" id="KW-0862">Zinc</keyword>
<evidence type="ECO:0000256" key="4">
    <source>
        <dbReference type="ARBA" id="ARBA00022608"/>
    </source>
</evidence>
<dbReference type="GO" id="GO:0031012">
    <property type="term" value="C:extracellular matrix"/>
    <property type="evidence" value="ECO:0007669"/>
    <property type="project" value="TreeGrafter"/>
</dbReference>
<dbReference type="GO" id="GO:0008191">
    <property type="term" value="F:metalloendopeptidase inhibitor activity"/>
    <property type="evidence" value="ECO:0007669"/>
    <property type="project" value="InterPro"/>
</dbReference>
<evidence type="ECO:0000256" key="8">
    <source>
        <dbReference type="PIRSR" id="PIRSR601820-1"/>
    </source>
</evidence>
<evidence type="ECO:0000256" key="9">
    <source>
        <dbReference type="PIRSR" id="PIRSR601820-3"/>
    </source>
</evidence>
<evidence type="ECO:0000259" key="11">
    <source>
        <dbReference type="PROSITE" id="PS50189"/>
    </source>
</evidence>
<dbReference type="SUPFAM" id="SSF50242">
    <property type="entry name" value="TIMP-like"/>
    <property type="match status" value="1"/>
</dbReference>
<proteinExistence type="inferred from homology"/>
<dbReference type="Proteomes" id="UP000507470">
    <property type="component" value="Unassembled WGS sequence"/>
</dbReference>
<feature type="chain" id="PRO_5026690703" evidence="10">
    <location>
        <begin position="23"/>
        <end position="240"/>
    </location>
</feature>
<dbReference type="EMBL" id="CACVKT020008119">
    <property type="protein sequence ID" value="CAC5413074.1"/>
    <property type="molecule type" value="Genomic_DNA"/>
</dbReference>
<feature type="binding site" evidence="8">
    <location>
        <position position="24"/>
    </location>
    <ligand>
        <name>Zn(2+)</name>
        <dbReference type="ChEBI" id="CHEBI:29105"/>
        <note>ligand shared with metalloproteinase partner</note>
    </ligand>
</feature>
<dbReference type="Pfam" id="PF00965">
    <property type="entry name" value="TIMP"/>
    <property type="match status" value="1"/>
</dbReference>
<feature type="signal peptide" evidence="10">
    <location>
        <begin position="1"/>
        <end position="22"/>
    </location>
</feature>
<comment type="similarity">
    <text evidence="2">Belongs to the protease inhibitor I35 (TIMP) family.</text>
</comment>
<feature type="domain" description="NTR" evidence="11">
    <location>
        <begin position="24"/>
        <end position="168"/>
    </location>
</feature>
<feature type="disulfide bond" evidence="9">
    <location>
        <begin position="24"/>
        <end position="117"/>
    </location>
</feature>
<feature type="disulfide bond" evidence="9">
    <location>
        <begin position="26"/>
        <end position="143"/>
    </location>
</feature>
<dbReference type="PANTHER" id="PTHR11844">
    <property type="entry name" value="METALLOPROTEASE INHIBITOR"/>
    <property type="match status" value="1"/>
</dbReference>
<evidence type="ECO:0000256" key="2">
    <source>
        <dbReference type="ARBA" id="ARBA00011027"/>
    </source>
</evidence>
<organism evidence="12 13">
    <name type="scientific">Mytilus coruscus</name>
    <name type="common">Sea mussel</name>
    <dbReference type="NCBI Taxonomy" id="42192"/>
    <lineage>
        <taxon>Eukaryota</taxon>
        <taxon>Metazoa</taxon>
        <taxon>Spiralia</taxon>
        <taxon>Lophotrochozoa</taxon>
        <taxon>Mollusca</taxon>
        <taxon>Bivalvia</taxon>
        <taxon>Autobranchia</taxon>
        <taxon>Pteriomorphia</taxon>
        <taxon>Mytilida</taxon>
        <taxon>Mytiloidea</taxon>
        <taxon>Mytilidae</taxon>
        <taxon>Mytilinae</taxon>
        <taxon>Mytilus</taxon>
    </lineage>
</organism>
<dbReference type="InterPro" id="IPR008993">
    <property type="entry name" value="TIMP-like_OB-fold"/>
</dbReference>
<dbReference type="PROSITE" id="PS50189">
    <property type="entry name" value="NTR"/>
    <property type="match status" value="1"/>
</dbReference>
<keyword evidence="7" id="KW-0481">Metalloenzyme inhibitor</keyword>
<dbReference type="Gene3D" id="2.40.50.120">
    <property type="match status" value="1"/>
</dbReference>
<evidence type="ECO:0000313" key="12">
    <source>
        <dbReference type="EMBL" id="CAC5413074.1"/>
    </source>
</evidence>
<gene>
    <name evidence="12" type="ORF">MCOR_46017</name>
</gene>
<protein>
    <submittedName>
        <fullName evidence="12">TIMP1</fullName>
    </submittedName>
</protein>
<dbReference type="Gene3D" id="3.90.370.10">
    <property type="entry name" value="Tissue inhibitor of metalloproteinase-1. Chain B, domain 1"/>
    <property type="match status" value="1"/>
</dbReference>
<evidence type="ECO:0000256" key="3">
    <source>
        <dbReference type="ARBA" id="ARBA00022525"/>
    </source>
</evidence>
<keyword evidence="3" id="KW-0964">Secreted</keyword>
<dbReference type="PROSITE" id="PS51257">
    <property type="entry name" value="PROKAR_LIPOPROTEIN"/>
    <property type="match status" value="1"/>
</dbReference>
<keyword evidence="10" id="KW-0732">Signal</keyword>
<feature type="disulfide bond" evidence="9">
    <location>
        <begin position="187"/>
        <end position="203"/>
    </location>
</feature>
<evidence type="ECO:0000256" key="6">
    <source>
        <dbReference type="ARBA" id="ARBA00023157"/>
    </source>
</evidence>
<keyword evidence="8" id="KW-0479">Metal-binding</keyword>
<feature type="disulfide bond" evidence="9">
    <location>
        <begin position="175"/>
        <end position="180"/>
    </location>
</feature>
<feature type="disulfide bond" evidence="9">
    <location>
        <begin position="36"/>
        <end position="168"/>
    </location>
</feature>
<dbReference type="GO" id="GO:0002020">
    <property type="term" value="F:protease binding"/>
    <property type="evidence" value="ECO:0007669"/>
    <property type="project" value="TreeGrafter"/>
</dbReference>
<dbReference type="GO" id="GO:0046872">
    <property type="term" value="F:metal ion binding"/>
    <property type="evidence" value="ECO:0007669"/>
    <property type="project" value="UniProtKB-KW"/>
</dbReference>
<dbReference type="InterPro" id="IPR001134">
    <property type="entry name" value="Netrin_domain"/>
</dbReference>
<dbReference type="OrthoDB" id="6061735at2759"/>
<keyword evidence="13" id="KW-1185">Reference proteome</keyword>
<sequence length="240" mass="28467">MQYIRILIVVTVIISLAGVVLSGCRCQIKHPQTAFCTHNYVIKVMVKRIKENLAENGYKQYLSKNYNQFTILFRRMPKKIILSRTYKIKILRVFKSSKKFKQGNIKKIMTPGSYKSCGVILKKNRVYILAGDVINTELWIDGCSWVQEFKSLTKQNLIGLSKKYKQNCNCQIKHCTGRNCRHHQENCEFRHEIWGCYRDYGICDHRKLSRSCHWKQNKDFYSCIKQSNQKIRRNKKKRKV</sequence>
<evidence type="ECO:0000313" key="13">
    <source>
        <dbReference type="Proteomes" id="UP000507470"/>
    </source>
</evidence>
<feature type="disulfide bond" evidence="9">
    <location>
        <begin position="170"/>
        <end position="212"/>
    </location>
</feature>
<comment type="subcellular location">
    <subcellularLocation>
        <location evidence="1">Secreted</location>
    </subcellularLocation>
</comment>
<evidence type="ECO:0000256" key="7">
    <source>
        <dbReference type="ARBA" id="ARBA00023215"/>
    </source>
</evidence>
<accession>A0A6J8DWW3</accession>
<dbReference type="InterPro" id="IPR027465">
    <property type="entry name" value="TIMP_C"/>
</dbReference>
<dbReference type="PANTHER" id="PTHR11844:SF33">
    <property type="entry name" value="TISSUE INHIBITOR OF METALLOPROTEINASE"/>
    <property type="match status" value="1"/>
</dbReference>